<dbReference type="EMBL" id="QGMI01000064">
    <property type="protein sequence ID" value="TVY47988.1"/>
    <property type="molecule type" value="Genomic_DNA"/>
</dbReference>
<feature type="transmembrane region" description="Helical" evidence="8">
    <location>
        <begin position="143"/>
        <end position="162"/>
    </location>
</feature>
<feature type="transmembrane region" description="Helical" evidence="8">
    <location>
        <begin position="199"/>
        <end position="221"/>
    </location>
</feature>
<feature type="transmembrane region" description="Helical" evidence="8">
    <location>
        <begin position="417"/>
        <end position="436"/>
    </location>
</feature>
<dbReference type="GO" id="GO:0022857">
    <property type="term" value="F:transmembrane transporter activity"/>
    <property type="evidence" value="ECO:0007669"/>
    <property type="project" value="InterPro"/>
</dbReference>
<feature type="transmembrane region" description="Helical" evidence="8">
    <location>
        <begin position="174"/>
        <end position="193"/>
    </location>
</feature>
<dbReference type="CDD" id="cd17323">
    <property type="entry name" value="MFS_Tpo1_MDR_like"/>
    <property type="match status" value="1"/>
</dbReference>
<evidence type="ECO:0000256" key="2">
    <source>
        <dbReference type="ARBA" id="ARBA00008335"/>
    </source>
</evidence>
<reference evidence="10 11" key="1">
    <citation type="submission" date="2018-05" db="EMBL/GenBank/DDBJ databases">
        <title>Genome sequencing and assembly of the regulated plant pathogen Lachnellula willkommii and related sister species for the development of diagnostic species identification markers.</title>
        <authorList>
            <person name="Giroux E."/>
            <person name="Bilodeau G."/>
        </authorList>
    </citation>
    <scope>NUCLEOTIDE SEQUENCE [LARGE SCALE GENOMIC DNA]</scope>
    <source>
        <strain evidence="10 11">CBS 160.35</strain>
    </source>
</reference>
<comment type="caution">
    <text evidence="10">The sequence shown here is derived from an EMBL/GenBank/DDBJ whole genome shotgun (WGS) entry which is preliminary data.</text>
</comment>
<dbReference type="PANTHER" id="PTHR23502">
    <property type="entry name" value="MAJOR FACILITATOR SUPERFAMILY"/>
    <property type="match status" value="1"/>
</dbReference>
<keyword evidence="4 8" id="KW-0812">Transmembrane</keyword>
<sequence length="544" mass="59168">MLQGHAEDSDQAQESIISTVDKEEHRVGMAEHPEDDDLEKATRSETRLHSEKDDESGQQPLDPNIVDWDGPADPANPMNWPKSKRLGHVAFISITTLIVLVSTLHFGSPTNGLSVEILQRKHTMYAPGASKLMKDFHQTDSTIGTLSVTLFLLGFALGPLFVAPLSELYGRLPLYHACNAIFIIFCIAAAVSTDIGMFLAFRFIAGCGGSAPLTLGGGTIADVIPQEKRGAAMALYAMGPLLGPVIGPVAGGFAAQSIGWRWTFWILAIAGGSIAIGALIFMRETYGTVLLKHKAARLRKQTGNLDLISKGDLGLSPRTLFLHSIVRPLKLLLFSPIVLLLSLFAALVFGLTFLLFTTFPTVFEEQYGFTTGTSGLSYLGMGIGMILGIILFRLLSDRILTKAALDGDGTMKPEYRLPLMVYLTPVMPIGFFWYGWSAYAQVHWIVPIIGTSFIGIGSLFVIMPIQIYLVDAFGEYAASALAANTMLRSIAGTFLPLAGPPMYKALGLGWGNSLLGFLSLGFAVVPIFFWKYGERIRKRWVVKL</sequence>
<dbReference type="AlphaFoldDB" id="A0A8H8S6N1"/>
<feature type="transmembrane region" description="Helical" evidence="8">
    <location>
        <begin position="442"/>
        <end position="469"/>
    </location>
</feature>
<evidence type="ECO:0000256" key="3">
    <source>
        <dbReference type="ARBA" id="ARBA00022475"/>
    </source>
</evidence>
<dbReference type="InterPro" id="IPR036259">
    <property type="entry name" value="MFS_trans_sf"/>
</dbReference>
<dbReference type="Gene3D" id="1.20.1250.20">
    <property type="entry name" value="MFS general substrate transporter like domains"/>
    <property type="match status" value="1"/>
</dbReference>
<feature type="transmembrane region" description="Helical" evidence="8">
    <location>
        <begin position="262"/>
        <end position="282"/>
    </location>
</feature>
<name>A0A8H8S6N1_9HELO</name>
<dbReference type="InterPro" id="IPR020846">
    <property type="entry name" value="MFS_dom"/>
</dbReference>
<evidence type="ECO:0000256" key="7">
    <source>
        <dbReference type="SAM" id="MobiDB-lite"/>
    </source>
</evidence>
<keyword evidence="11" id="KW-1185">Reference proteome</keyword>
<dbReference type="InterPro" id="IPR011701">
    <property type="entry name" value="MFS"/>
</dbReference>
<keyword evidence="3" id="KW-1003">Cell membrane</keyword>
<accession>A0A8H8S6N1</accession>
<organism evidence="10 11">
    <name type="scientific">Lachnellula occidentalis</name>
    <dbReference type="NCBI Taxonomy" id="215460"/>
    <lineage>
        <taxon>Eukaryota</taxon>
        <taxon>Fungi</taxon>
        <taxon>Dikarya</taxon>
        <taxon>Ascomycota</taxon>
        <taxon>Pezizomycotina</taxon>
        <taxon>Leotiomycetes</taxon>
        <taxon>Helotiales</taxon>
        <taxon>Lachnaceae</taxon>
        <taxon>Lachnellula</taxon>
    </lineage>
</organism>
<keyword evidence="5 8" id="KW-1133">Transmembrane helix</keyword>
<proteinExistence type="inferred from homology"/>
<dbReference type="PANTHER" id="PTHR23502:SF135">
    <property type="entry name" value="MAJOR FACILITATOR SUPERFAMILY (MFS) PROFILE DOMAIN-CONTAINING PROTEIN-RELATED"/>
    <property type="match status" value="1"/>
</dbReference>
<feature type="transmembrane region" description="Helical" evidence="8">
    <location>
        <begin position="331"/>
        <end position="356"/>
    </location>
</feature>
<dbReference type="Pfam" id="PF07690">
    <property type="entry name" value="MFS_1"/>
    <property type="match status" value="1"/>
</dbReference>
<evidence type="ECO:0000256" key="1">
    <source>
        <dbReference type="ARBA" id="ARBA00004651"/>
    </source>
</evidence>
<evidence type="ECO:0000256" key="4">
    <source>
        <dbReference type="ARBA" id="ARBA00022692"/>
    </source>
</evidence>
<dbReference type="OrthoDB" id="5296287at2759"/>
<feature type="compositionally biased region" description="Basic and acidic residues" evidence="7">
    <location>
        <begin position="20"/>
        <end position="32"/>
    </location>
</feature>
<feature type="region of interest" description="Disordered" evidence="7">
    <location>
        <begin position="1"/>
        <end position="74"/>
    </location>
</feature>
<gene>
    <name evidence="10" type="primary">prlG_3</name>
    <name evidence="10" type="ORF">LOCC1_G001690</name>
</gene>
<feature type="compositionally biased region" description="Basic and acidic residues" evidence="7">
    <location>
        <begin position="39"/>
        <end position="52"/>
    </location>
</feature>
<evidence type="ECO:0000313" key="10">
    <source>
        <dbReference type="EMBL" id="TVY47988.1"/>
    </source>
</evidence>
<evidence type="ECO:0000259" key="9">
    <source>
        <dbReference type="PROSITE" id="PS50850"/>
    </source>
</evidence>
<dbReference type="SUPFAM" id="SSF103473">
    <property type="entry name" value="MFS general substrate transporter"/>
    <property type="match status" value="1"/>
</dbReference>
<feature type="transmembrane region" description="Helical" evidence="8">
    <location>
        <begin position="476"/>
        <end position="498"/>
    </location>
</feature>
<dbReference type="PROSITE" id="PS50850">
    <property type="entry name" value="MFS"/>
    <property type="match status" value="1"/>
</dbReference>
<comment type="similarity">
    <text evidence="2">Belongs to the major facilitator superfamily.</text>
</comment>
<evidence type="ECO:0000256" key="6">
    <source>
        <dbReference type="ARBA" id="ARBA00023136"/>
    </source>
</evidence>
<feature type="transmembrane region" description="Helical" evidence="8">
    <location>
        <begin position="233"/>
        <end position="256"/>
    </location>
</feature>
<evidence type="ECO:0000256" key="8">
    <source>
        <dbReference type="SAM" id="Phobius"/>
    </source>
</evidence>
<evidence type="ECO:0000313" key="11">
    <source>
        <dbReference type="Proteomes" id="UP000443090"/>
    </source>
</evidence>
<evidence type="ECO:0000256" key="5">
    <source>
        <dbReference type="ARBA" id="ARBA00022989"/>
    </source>
</evidence>
<feature type="transmembrane region" description="Helical" evidence="8">
    <location>
        <begin position="510"/>
        <end position="530"/>
    </location>
</feature>
<protein>
    <submittedName>
        <fullName evidence="10">MFS transporter</fullName>
    </submittedName>
</protein>
<feature type="transmembrane region" description="Helical" evidence="8">
    <location>
        <begin position="86"/>
        <end position="106"/>
    </location>
</feature>
<dbReference type="Proteomes" id="UP000443090">
    <property type="component" value="Unassembled WGS sequence"/>
</dbReference>
<keyword evidence="6 8" id="KW-0472">Membrane</keyword>
<dbReference type="FunFam" id="1.20.1250.20:FF:000011">
    <property type="entry name" value="MFS multidrug transporter, putative"/>
    <property type="match status" value="1"/>
</dbReference>
<comment type="subcellular location">
    <subcellularLocation>
        <location evidence="1">Cell membrane</location>
        <topology evidence="1">Multi-pass membrane protein</topology>
    </subcellularLocation>
</comment>
<feature type="transmembrane region" description="Helical" evidence="8">
    <location>
        <begin position="376"/>
        <end position="396"/>
    </location>
</feature>
<dbReference type="GO" id="GO:0005886">
    <property type="term" value="C:plasma membrane"/>
    <property type="evidence" value="ECO:0007669"/>
    <property type="project" value="UniProtKB-SubCell"/>
</dbReference>
<feature type="domain" description="Major facilitator superfamily (MFS) profile" evidence="9">
    <location>
        <begin position="100"/>
        <end position="537"/>
    </location>
</feature>